<reference evidence="3" key="1">
    <citation type="submission" date="2024-06" db="EMBL/GenBank/DDBJ databases">
        <authorList>
            <person name="Ryan C."/>
        </authorList>
    </citation>
    <scope>NUCLEOTIDE SEQUENCE [LARGE SCALE GENOMIC DNA]</scope>
</reference>
<protein>
    <recommendedName>
        <fullName evidence="1">F-box domain-containing protein</fullName>
    </recommendedName>
</protein>
<dbReference type="EMBL" id="OZ075134">
    <property type="protein sequence ID" value="CAL4994702.1"/>
    <property type="molecule type" value="Genomic_DNA"/>
</dbReference>
<dbReference type="InterPro" id="IPR053781">
    <property type="entry name" value="F-box_AtFBL13-like"/>
</dbReference>
<keyword evidence="3" id="KW-1185">Reference proteome</keyword>
<dbReference type="CDD" id="cd22160">
    <property type="entry name" value="F-box_AtFBL13-like"/>
    <property type="match status" value="1"/>
</dbReference>
<accession>A0ABC9B9C0</accession>
<organism evidence="2 3">
    <name type="scientific">Urochloa decumbens</name>
    <dbReference type="NCBI Taxonomy" id="240449"/>
    <lineage>
        <taxon>Eukaryota</taxon>
        <taxon>Viridiplantae</taxon>
        <taxon>Streptophyta</taxon>
        <taxon>Embryophyta</taxon>
        <taxon>Tracheophyta</taxon>
        <taxon>Spermatophyta</taxon>
        <taxon>Magnoliopsida</taxon>
        <taxon>Liliopsida</taxon>
        <taxon>Poales</taxon>
        <taxon>Poaceae</taxon>
        <taxon>PACMAD clade</taxon>
        <taxon>Panicoideae</taxon>
        <taxon>Panicodae</taxon>
        <taxon>Paniceae</taxon>
        <taxon>Melinidinae</taxon>
        <taxon>Urochloa</taxon>
    </lineage>
</organism>
<dbReference type="InterPro" id="IPR036047">
    <property type="entry name" value="F-box-like_dom_sf"/>
</dbReference>
<name>A0ABC9B9C0_9POAL</name>
<dbReference type="Pfam" id="PF00646">
    <property type="entry name" value="F-box"/>
    <property type="match status" value="1"/>
</dbReference>
<dbReference type="InterPro" id="IPR053197">
    <property type="entry name" value="F-box_SCFL_complex_component"/>
</dbReference>
<reference evidence="2 3" key="2">
    <citation type="submission" date="2024-10" db="EMBL/GenBank/DDBJ databases">
        <authorList>
            <person name="Ryan C."/>
        </authorList>
    </citation>
    <scope>NUCLEOTIDE SEQUENCE [LARGE SCALE GENOMIC DNA]</scope>
</reference>
<proteinExistence type="predicted"/>
<dbReference type="AlphaFoldDB" id="A0ABC9B9C0"/>
<evidence type="ECO:0000313" key="3">
    <source>
        <dbReference type="Proteomes" id="UP001497457"/>
    </source>
</evidence>
<dbReference type="InterPro" id="IPR001810">
    <property type="entry name" value="F-box_dom"/>
</dbReference>
<sequence length="435" mass="49160">MARGEGRISALPDEVLGLIVSRLPSNDAVRTSVLAQCWRHLWRSATALRIAPHRRCKRSWESWMASKLTSFMNHLLLLRGGGAPPLDVCEILCGELQRGSHDGDLSGRYKKELHYDLNRTAGLWIRHAVTICHVRVLRVCLRGSRRLCLDRVRFAGQHLTMVELKDATFLSSSSSIDFSRCPALEDLVMTSCKIHSHRISSQSLTLLESMPMLVAANVRLEGLCEDSCSHNLCRHWGYSWDRDNGNRDSCYCINEDGSGVYLENVSSCDRCYVNDDDGSSVVLEGLSSAIDLELTSNPLVFIFRKDCQSCATFPRLKTLLLNEWCMAVDFGVLVYFLQYSPNLEKLTLQLGHCEIRNPAVETDESYSPNRSELFVVPEQLKTVHIKCPKENELVKKLVMAFTTSGVRHEQIRIEQDFSPPELSGYATADSDRDEW</sequence>
<dbReference type="Proteomes" id="UP001497457">
    <property type="component" value="Chromosome 24b"/>
</dbReference>
<gene>
    <name evidence="2" type="ORF">URODEC1_LOCUS62027</name>
</gene>
<evidence type="ECO:0000259" key="1">
    <source>
        <dbReference type="Pfam" id="PF00646"/>
    </source>
</evidence>
<dbReference type="PANTHER" id="PTHR34223:SF51">
    <property type="entry name" value="OS06G0556300 PROTEIN"/>
    <property type="match status" value="1"/>
</dbReference>
<feature type="domain" description="F-box" evidence="1">
    <location>
        <begin position="8"/>
        <end position="44"/>
    </location>
</feature>
<dbReference type="PANTHER" id="PTHR34223">
    <property type="entry name" value="OS11G0201299 PROTEIN"/>
    <property type="match status" value="1"/>
</dbReference>
<dbReference type="SUPFAM" id="SSF81383">
    <property type="entry name" value="F-box domain"/>
    <property type="match status" value="1"/>
</dbReference>
<evidence type="ECO:0000313" key="2">
    <source>
        <dbReference type="EMBL" id="CAL4994702.1"/>
    </source>
</evidence>